<accession>A0A318HGA3</accession>
<keyword evidence="2" id="KW-1185">Reference proteome</keyword>
<reference evidence="1 2" key="2">
    <citation type="submission" date="2018-06" db="EMBL/GenBank/DDBJ databases">
        <title>Sequencing of bacterial isolates from soil warming experiment in Harvard Forest, Massachusetts, USA.</title>
        <authorList>
            <person name="Deangelis K.PhD."/>
        </authorList>
    </citation>
    <scope>NUCLEOTIDE SEQUENCE [LARGE SCALE GENOMIC DNA]</scope>
    <source>
        <strain evidence="1 2">GAS496</strain>
    </source>
</reference>
<organism evidence="1 2">
    <name type="scientific">Mycolicibacterium moriokaense</name>
    <dbReference type="NCBI Taxonomy" id="39691"/>
    <lineage>
        <taxon>Bacteria</taxon>
        <taxon>Bacillati</taxon>
        <taxon>Actinomycetota</taxon>
        <taxon>Actinomycetes</taxon>
        <taxon>Mycobacteriales</taxon>
        <taxon>Mycobacteriaceae</taxon>
        <taxon>Mycolicibacterium</taxon>
    </lineage>
</organism>
<dbReference type="Proteomes" id="UP000247781">
    <property type="component" value="Unassembled WGS sequence"/>
</dbReference>
<sequence length="88" mass="9228">MEHLTESRVCYDGVHTRVLSVAAGGPPIVLLPGYGDSADTASLIETGLGETSAHRRHVAIRRTSTGKAAYSGPSYSAVVGREFAVIDD</sequence>
<reference evidence="2" key="1">
    <citation type="submission" date="2018-05" db="EMBL/GenBank/DDBJ databases">
        <authorList>
            <person name="Deangelis K."/>
            <person name="Huntemann M."/>
            <person name="Clum A."/>
            <person name="Pillay M."/>
            <person name="Palaniappan K."/>
            <person name="Varghese N."/>
            <person name="Mikhailova N."/>
            <person name="Stamatis D."/>
            <person name="Reddy T."/>
            <person name="Daum C."/>
            <person name="Shapiro N."/>
            <person name="Ivanova N."/>
            <person name="Kyrpides N."/>
            <person name="Woyke T."/>
        </authorList>
    </citation>
    <scope>NUCLEOTIDE SEQUENCE [LARGE SCALE GENOMIC DNA]</scope>
    <source>
        <strain evidence="2">GAS496</strain>
    </source>
</reference>
<evidence type="ECO:0000313" key="1">
    <source>
        <dbReference type="EMBL" id="PXX06287.1"/>
    </source>
</evidence>
<comment type="caution">
    <text evidence="1">The sequence shown here is derived from an EMBL/GenBank/DDBJ whole genome shotgun (WGS) entry which is preliminary data.</text>
</comment>
<dbReference type="EMBL" id="QJJU01000014">
    <property type="protein sequence ID" value="PXX06287.1"/>
    <property type="molecule type" value="Genomic_DNA"/>
</dbReference>
<protein>
    <recommendedName>
        <fullName evidence="3">Alpha/beta hydrolase</fullName>
    </recommendedName>
</protein>
<evidence type="ECO:0000313" key="2">
    <source>
        <dbReference type="Proteomes" id="UP000247781"/>
    </source>
</evidence>
<name>A0A318HGA3_9MYCO</name>
<evidence type="ECO:0008006" key="3">
    <source>
        <dbReference type="Google" id="ProtNLM"/>
    </source>
</evidence>
<dbReference type="AlphaFoldDB" id="A0A318HGA3"/>
<proteinExistence type="predicted"/>
<gene>
    <name evidence="1" type="ORF">C8E89_11460</name>
</gene>